<evidence type="ECO:0000313" key="3">
    <source>
        <dbReference type="EMBL" id="CAD9033689.1"/>
    </source>
</evidence>
<feature type="compositionally biased region" description="Polar residues" evidence="2">
    <location>
        <begin position="174"/>
        <end position="184"/>
    </location>
</feature>
<evidence type="ECO:0000256" key="1">
    <source>
        <dbReference type="SAM" id="Coils"/>
    </source>
</evidence>
<dbReference type="EMBL" id="HBGA01121582">
    <property type="protein sequence ID" value="CAD9033689.1"/>
    <property type="molecule type" value="Transcribed_RNA"/>
</dbReference>
<feature type="region of interest" description="Disordered" evidence="2">
    <location>
        <begin position="174"/>
        <end position="197"/>
    </location>
</feature>
<dbReference type="AlphaFoldDB" id="A0A7S1J644"/>
<organism evidence="3">
    <name type="scientific">Eutreptiella gymnastica</name>
    <dbReference type="NCBI Taxonomy" id="73025"/>
    <lineage>
        <taxon>Eukaryota</taxon>
        <taxon>Discoba</taxon>
        <taxon>Euglenozoa</taxon>
        <taxon>Euglenida</taxon>
        <taxon>Spirocuta</taxon>
        <taxon>Euglenophyceae</taxon>
        <taxon>Eutreptiales</taxon>
        <taxon>Eutreptiaceae</taxon>
        <taxon>Eutreptiella</taxon>
    </lineage>
</organism>
<name>A0A7S1J644_9EUGL</name>
<keyword evidence="1" id="KW-0175">Coiled coil</keyword>
<feature type="coiled-coil region" evidence="1">
    <location>
        <begin position="98"/>
        <end position="125"/>
    </location>
</feature>
<protein>
    <submittedName>
        <fullName evidence="3">Uncharacterized protein</fullName>
    </submittedName>
</protein>
<evidence type="ECO:0000256" key="2">
    <source>
        <dbReference type="SAM" id="MobiDB-lite"/>
    </source>
</evidence>
<reference evidence="3" key="1">
    <citation type="submission" date="2021-01" db="EMBL/GenBank/DDBJ databases">
        <authorList>
            <person name="Corre E."/>
            <person name="Pelletier E."/>
            <person name="Niang G."/>
            <person name="Scheremetjew M."/>
            <person name="Finn R."/>
            <person name="Kale V."/>
            <person name="Holt S."/>
            <person name="Cochrane G."/>
            <person name="Meng A."/>
            <person name="Brown T."/>
            <person name="Cohen L."/>
        </authorList>
    </citation>
    <scope>NUCLEOTIDE SEQUENCE</scope>
    <source>
        <strain evidence="3">NIES-381</strain>
    </source>
</reference>
<accession>A0A7S1J644</accession>
<feature type="compositionally biased region" description="Polar residues" evidence="2">
    <location>
        <begin position="209"/>
        <end position="232"/>
    </location>
</feature>
<gene>
    <name evidence="3" type="ORF">EGYM00392_LOCUS44838</name>
</gene>
<proteinExistence type="predicted"/>
<feature type="region of interest" description="Disordered" evidence="2">
    <location>
        <begin position="347"/>
        <end position="371"/>
    </location>
</feature>
<feature type="compositionally biased region" description="Basic and acidic residues" evidence="2">
    <location>
        <begin position="254"/>
        <end position="267"/>
    </location>
</feature>
<sequence>MTHQDDIFSITAANLQDHCKRRTKEEEQRKEGRHTARRPGWVAQFQMLEKIWVPDDSPATIVGCGSDTSEAEERYLFYRFKGMLSCAADEAVAAEEVITRQDRLIKAQSDELEALRQQIAVVAQVVNNVTETVVNEVGGVLEELGSPTPSVSQHMHRLQSVIQSALLSQQKLARLQPTPTQQSAAGAAGPQCTVQVPGAAPNARSLEQILTQSPTRRSPTGQSRTWSQESSPPMSPLRMAFTPLSAASPAPSPSRKEPGARVGREAARPQAGKRTLSQSAASSFIRPAAASSGVGRAKPKIRAASAGAAGVSKVPNAKSNVRATLESRLATLDARASSRRCMVNGGYLRSPSNNIQHPRPYRSDLAPCSRG</sequence>
<feature type="region of interest" description="Disordered" evidence="2">
    <location>
        <begin position="209"/>
        <end position="283"/>
    </location>
</feature>